<dbReference type="AlphaFoldDB" id="A0AAX6MKQ5"/>
<keyword evidence="3" id="KW-1185">Reference proteome</keyword>
<dbReference type="EMBL" id="JBANMG010000005">
    <property type="protein sequence ID" value="KAK6953033.1"/>
    <property type="molecule type" value="Genomic_DNA"/>
</dbReference>
<reference evidence="2 3" key="1">
    <citation type="journal article" date="2024" name="Front Chem Biol">
        <title>Unveiling the potential of Daldinia eschscholtzii MFLUCC 19-0629 through bioactivity and bioinformatics studies for enhanced sustainable agriculture production.</title>
        <authorList>
            <person name="Brooks S."/>
            <person name="Weaver J.A."/>
            <person name="Klomchit A."/>
            <person name="Alharthi S.A."/>
            <person name="Onlamun T."/>
            <person name="Nurani R."/>
            <person name="Vong T.K."/>
            <person name="Alberti F."/>
            <person name="Greco C."/>
        </authorList>
    </citation>
    <scope>NUCLEOTIDE SEQUENCE [LARGE SCALE GENOMIC DNA]</scope>
    <source>
        <strain evidence="2">MFLUCC 19-0629</strain>
    </source>
</reference>
<dbReference type="Proteomes" id="UP001369815">
    <property type="component" value="Unassembled WGS sequence"/>
</dbReference>
<evidence type="ECO:0000313" key="2">
    <source>
        <dbReference type="EMBL" id="KAK6953033.1"/>
    </source>
</evidence>
<name>A0AAX6MKQ5_9PEZI</name>
<evidence type="ECO:0000256" key="1">
    <source>
        <dbReference type="SAM" id="MobiDB-lite"/>
    </source>
</evidence>
<protein>
    <submittedName>
        <fullName evidence="2">Uncharacterized protein</fullName>
    </submittedName>
</protein>
<feature type="compositionally biased region" description="Low complexity" evidence="1">
    <location>
        <begin position="58"/>
        <end position="70"/>
    </location>
</feature>
<proteinExistence type="predicted"/>
<feature type="region of interest" description="Disordered" evidence="1">
    <location>
        <begin position="22"/>
        <end position="149"/>
    </location>
</feature>
<evidence type="ECO:0000313" key="3">
    <source>
        <dbReference type="Proteomes" id="UP001369815"/>
    </source>
</evidence>
<comment type="caution">
    <text evidence="2">The sequence shown here is derived from an EMBL/GenBank/DDBJ whole genome shotgun (WGS) entry which is preliminary data.</text>
</comment>
<accession>A0AAX6MKQ5</accession>
<feature type="compositionally biased region" description="Low complexity" evidence="1">
    <location>
        <begin position="22"/>
        <end position="40"/>
    </location>
</feature>
<organism evidence="2 3">
    <name type="scientific">Daldinia eschscholtzii</name>
    <dbReference type="NCBI Taxonomy" id="292717"/>
    <lineage>
        <taxon>Eukaryota</taxon>
        <taxon>Fungi</taxon>
        <taxon>Dikarya</taxon>
        <taxon>Ascomycota</taxon>
        <taxon>Pezizomycotina</taxon>
        <taxon>Sordariomycetes</taxon>
        <taxon>Xylariomycetidae</taxon>
        <taxon>Xylariales</taxon>
        <taxon>Hypoxylaceae</taxon>
        <taxon>Daldinia</taxon>
    </lineage>
</organism>
<sequence>MSGTWEALMHIMRNRVSFFDASTPAMSSSSSSSSSADPPSKGWRFSKQPSESADSYFPERTPSPTSSVSSETEDDGPTPVTKANNRMIGAEYPIPPLERQYSPPTQELDVAEQLAKKPLPRSLHSSLQRAASRPAARKPVDDEETRRQKLEAAKKELLALAGQV</sequence>
<gene>
    <name evidence="2" type="ORF">Daesc_005331</name>
</gene>
<feature type="compositionally biased region" description="Basic and acidic residues" evidence="1">
    <location>
        <begin position="138"/>
        <end position="149"/>
    </location>
</feature>